<evidence type="ECO:0000313" key="2">
    <source>
        <dbReference type="EMBL" id="NWH05746.1"/>
    </source>
</evidence>
<organism evidence="2 3">
    <name type="scientific">Desulfobacter latus</name>
    <dbReference type="NCBI Taxonomy" id="2292"/>
    <lineage>
        <taxon>Bacteria</taxon>
        <taxon>Pseudomonadati</taxon>
        <taxon>Thermodesulfobacteriota</taxon>
        <taxon>Desulfobacteria</taxon>
        <taxon>Desulfobacterales</taxon>
        <taxon>Desulfobacteraceae</taxon>
        <taxon>Desulfobacter</taxon>
    </lineage>
</organism>
<keyword evidence="1" id="KW-0472">Membrane</keyword>
<evidence type="ECO:0000313" key="3">
    <source>
        <dbReference type="Proteomes" id="UP000553343"/>
    </source>
</evidence>
<reference evidence="2 3" key="1">
    <citation type="submission" date="2020-06" db="EMBL/GenBank/DDBJ databases">
        <title>High-quality draft genome of sulfate reducer Desulfobacter latus type strain AcrS2 isolated from marine sediment.</title>
        <authorList>
            <person name="Hoppe M."/>
            <person name="Larsen C.K."/>
            <person name="Marshall I.P.G."/>
            <person name="Schramm A."/>
            <person name="Marietou A.G."/>
        </authorList>
    </citation>
    <scope>NUCLEOTIDE SEQUENCE [LARGE SCALE GENOMIC DNA]</scope>
    <source>
        <strain evidence="2 3">AcRS2</strain>
    </source>
</reference>
<name>A0A850TE88_9BACT</name>
<dbReference type="Proteomes" id="UP000553343">
    <property type="component" value="Unassembled WGS sequence"/>
</dbReference>
<proteinExistence type="predicted"/>
<protein>
    <submittedName>
        <fullName evidence="2">Uncharacterized protein</fullName>
    </submittedName>
</protein>
<evidence type="ECO:0000256" key="1">
    <source>
        <dbReference type="SAM" id="Phobius"/>
    </source>
</evidence>
<sequence>MQPQLVVLLIICIVLAVQGYYFGFIRPPKVLAWLQRATFILMIFLMIPLVSFTLWKQAGAIERLASIGVKPHPGILHPIGLATGPSTWVYKNKSKPEDIKSFYHAENSFEGWEIISSSDNMLIVSSGNRKMAISMSREADSTTIIYHMLL</sequence>
<dbReference type="AlphaFoldDB" id="A0A850TE88"/>
<dbReference type="EMBL" id="JACADJ010000045">
    <property type="protein sequence ID" value="NWH05746.1"/>
    <property type="molecule type" value="Genomic_DNA"/>
</dbReference>
<keyword evidence="1" id="KW-0812">Transmembrane</keyword>
<keyword evidence="3" id="KW-1185">Reference proteome</keyword>
<keyword evidence="1" id="KW-1133">Transmembrane helix</keyword>
<comment type="caution">
    <text evidence="2">The sequence shown here is derived from an EMBL/GenBank/DDBJ whole genome shotgun (WGS) entry which is preliminary data.</text>
</comment>
<feature type="transmembrane region" description="Helical" evidence="1">
    <location>
        <begin position="37"/>
        <end position="55"/>
    </location>
</feature>
<gene>
    <name evidence="2" type="ORF">HXW94_12255</name>
</gene>
<accession>A0A850TE88</accession>
<feature type="transmembrane region" description="Helical" evidence="1">
    <location>
        <begin position="6"/>
        <end position="25"/>
    </location>
</feature>
<dbReference type="RefSeq" id="WP_178367204.1">
    <property type="nucleotide sequence ID" value="NZ_JACADJ010000045.1"/>
</dbReference>